<feature type="repeat" description="TPR" evidence="1">
    <location>
        <begin position="200"/>
        <end position="233"/>
    </location>
</feature>
<evidence type="ECO:0000313" key="4">
    <source>
        <dbReference type="EMBL" id="EFJ30722.1"/>
    </source>
</evidence>
<feature type="domain" description="RNA-polymerase II-associated protein 3-like C-terminal" evidence="3">
    <location>
        <begin position="319"/>
        <end position="415"/>
    </location>
</feature>
<dbReference type="EMBL" id="GL377575">
    <property type="protein sequence ID" value="EFJ30722.1"/>
    <property type="molecule type" value="Genomic_DNA"/>
</dbReference>
<dbReference type="PANTHER" id="PTHR47329">
    <property type="entry name" value="OS05G0129900 PROTEIN"/>
    <property type="match status" value="1"/>
</dbReference>
<keyword evidence="1" id="KW-0802">TPR repeat</keyword>
<dbReference type="FunCoup" id="D8RB15">
    <property type="interactions" value="1062"/>
</dbReference>
<dbReference type="Gene3D" id="1.25.40.10">
    <property type="entry name" value="Tetratricopeptide repeat domain"/>
    <property type="match status" value="1"/>
</dbReference>
<evidence type="ECO:0000259" key="3">
    <source>
        <dbReference type="Pfam" id="PF13877"/>
    </source>
</evidence>
<dbReference type="Proteomes" id="UP000001514">
    <property type="component" value="Unassembled WGS sequence"/>
</dbReference>
<feature type="compositionally biased region" description="Basic and acidic residues" evidence="2">
    <location>
        <begin position="29"/>
        <end position="49"/>
    </location>
</feature>
<feature type="region of interest" description="Disordered" evidence="2">
    <location>
        <begin position="90"/>
        <end position="118"/>
    </location>
</feature>
<feature type="compositionally biased region" description="Basic and acidic residues" evidence="2">
    <location>
        <begin position="95"/>
        <end position="106"/>
    </location>
</feature>
<dbReference type="PANTHER" id="PTHR47329:SF1">
    <property type="entry name" value="OS05G0129900 PROTEIN"/>
    <property type="match status" value="1"/>
</dbReference>
<name>D8RB15_SELML</name>
<feature type="compositionally biased region" description="Polar residues" evidence="2">
    <location>
        <begin position="280"/>
        <end position="289"/>
    </location>
</feature>
<dbReference type="SUPFAM" id="SSF48452">
    <property type="entry name" value="TPR-like"/>
    <property type="match status" value="1"/>
</dbReference>
<keyword evidence="5" id="KW-1185">Reference proteome</keyword>
<dbReference type="STRING" id="88036.D8RB15"/>
<protein>
    <recommendedName>
        <fullName evidence="3">RNA-polymerase II-associated protein 3-like C-terminal domain-containing protein</fullName>
    </recommendedName>
</protein>
<dbReference type="PROSITE" id="PS50005">
    <property type="entry name" value="TPR"/>
    <property type="match status" value="2"/>
</dbReference>
<dbReference type="InterPro" id="IPR025986">
    <property type="entry name" value="RPAP3-like_C"/>
</dbReference>
<dbReference type="Pfam" id="PF13877">
    <property type="entry name" value="RPAP3_C"/>
    <property type="match status" value="1"/>
</dbReference>
<sequence>MDAQKQIRENTQELHDFLRGLQDWEKEVKNKDNELKTKSQDQVKELRPVREKKRAQAQAAPSVNAAKHTYDYFRDKWDKFDVDAALREVDEENEQEKVASKSKENDYAAEGTPQTFSNEAVQPDFEKGSLPDAVTEKELGNELFKEKKYVQAIECYSRSIGLHPTAVAYANRAMALLKIRRYEDAEMDCSEAIALDDRYTKAYARRGTARRERDKLLGAVEDFEFALRLEPHNKDLQKQYEEAKALYEKKNAYRPPEDKVTLQVQRPSIKAINGAESMKKTSSQTSNGKQPVKDEAAMQASTIRAAATAMNAVTQHMVAPKTSYEFETLWRGFGDDVGTKARLLKAGVLQVQLMDPNSLPKVFRDALSATLMVDIIRTLETLVNEDTVLVAQVLDNLTKVGRFSMTIMCLSHNDKSVIQNLWEKLPAPMEDLEKWEALRKKYRV</sequence>
<accession>D8RB15</accession>
<gene>
    <name evidence="4" type="ORF">SELMODRAFT_409308</name>
</gene>
<reference evidence="4 5" key="1">
    <citation type="journal article" date="2011" name="Science">
        <title>The Selaginella genome identifies genetic changes associated with the evolution of vascular plants.</title>
        <authorList>
            <person name="Banks J.A."/>
            <person name="Nishiyama T."/>
            <person name="Hasebe M."/>
            <person name="Bowman J.L."/>
            <person name="Gribskov M."/>
            <person name="dePamphilis C."/>
            <person name="Albert V.A."/>
            <person name="Aono N."/>
            <person name="Aoyama T."/>
            <person name="Ambrose B.A."/>
            <person name="Ashton N.W."/>
            <person name="Axtell M.J."/>
            <person name="Barker E."/>
            <person name="Barker M.S."/>
            <person name="Bennetzen J.L."/>
            <person name="Bonawitz N.D."/>
            <person name="Chapple C."/>
            <person name="Cheng C."/>
            <person name="Correa L.G."/>
            <person name="Dacre M."/>
            <person name="DeBarry J."/>
            <person name="Dreyer I."/>
            <person name="Elias M."/>
            <person name="Engstrom E.M."/>
            <person name="Estelle M."/>
            <person name="Feng L."/>
            <person name="Finet C."/>
            <person name="Floyd S.K."/>
            <person name="Frommer W.B."/>
            <person name="Fujita T."/>
            <person name="Gramzow L."/>
            <person name="Gutensohn M."/>
            <person name="Harholt J."/>
            <person name="Hattori M."/>
            <person name="Heyl A."/>
            <person name="Hirai T."/>
            <person name="Hiwatashi Y."/>
            <person name="Ishikawa M."/>
            <person name="Iwata M."/>
            <person name="Karol K.G."/>
            <person name="Koehler B."/>
            <person name="Kolukisaoglu U."/>
            <person name="Kubo M."/>
            <person name="Kurata T."/>
            <person name="Lalonde S."/>
            <person name="Li K."/>
            <person name="Li Y."/>
            <person name="Litt A."/>
            <person name="Lyons E."/>
            <person name="Manning G."/>
            <person name="Maruyama T."/>
            <person name="Michael T.P."/>
            <person name="Mikami K."/>
            <person name="Miyazaki S."/>
            <person name="Morinaga S."/>
            <person name="Murata T."/>
            <person name="Mueller-Roeber B."/>
            <person name="Nelson D.R."/>
            <person name="Obara M."/>
            <person name="Oguri Y."/>
            <person name="Olmstead R.G."/>
            <person name="Onodera N."/>
            <person name="Petersen B.L."/>
            <person name="Pils B."/>
            <person name="Prigge M."/>
            <person name="Rensing S.A."/>
            <person name="Riano-Pachon D.M."/>
            <person name="Roberts A.W."/>
            <person name="Sato Y."/>
            <person name="Scheller H.V."/>
            <person name="Schulz B."/>
            <person name="Schulz C."/>
            <person name="Shakirov E.V."/>
            <person name="Shibagaki N."/>
            <person name="Shinohara N."/>
            <person name="Shippen D.E."/>
            <person name="Soerensen I."/>
            <person name="Sotooka R."/>
            <person name="Sugimoto N."/>
            <person name="Sugita M."/>
            <person name="Sumikawa N."/>
            <person name="Tanurdzic M."/>
            <person name="Theissen G."/>
            <person name="Ulvskov P."/>
            <person name="Wakazuki S."/>
            <person name="Weng J.K."/>
            <person name="Willats W.W."/>
            <person name="Wipf D."/>
            <person name="Wolf P.G."/>
            <person name="Yang L."/>
            <person name="Zimmer A.D."/>
            <person name="Zhu Q."/>
            <person name="Mitros T."/>
            <person name="Hellsten U."/>
            <person name="Loque D."/>
            <person name="Otillar R."/>
            <person name="Salamov A."/>
            <person name="Schmutz J."/>
            <person name="Shapiro H."/>
            <person name="Lindquist E."/>
            <person name="Lucas S."/>
            <person name="Rokhsar D."/>
            <person name="Grigoriev I.V."/>
        </authorList>
    </citation>
    <scope>NUCLEOTIDE SEQUENCE [LARGE SCALE GENOMIC DNA]</scope>
</reference>
<dbReference type="OMA" id="NFTPDRP"/>
<organism evidence="5">
    <name type="scientific">Selaginella moellendorffii</name>
    <name type="common">Spikemoss</name>
    <dbReference type="NCBI Taxonomy" id="88036"/>
    <lineage>
        <taxon>Eukaryota</taxon>
        <taxon>Viridiplantae</taxon>
        <taxon>Streptophyta</taxon>
        <taxon>Embryophyta</taxon>
        <taxon>Tracheophyta</taxon>
        <taxon>Lycopodiopsida</taxon>
        <taxon>Selaginellales</taxon>
        <taxon>Selaginellaceae</taxon>
        <taxon>Selaginella</taxon>
    </lineage>
</organism>
<dbReference type="KEGG" id="smo:SELMODRAFT_409308"/>
<proteinExistence type="predicted"/>
<dbReference type="Gramene" id="EFJ30722">
    <property type="protein sequence ID" value="EFJ30722"/>
    <property type="gene ID" value="SELMODRAFT_409308"/>
</dbReference>
<dbReference type="InterPro" id="IPR019734">
    <property type="entry name" value="TPR_rpt"/>
</dbReference>
<dbReference type="eggNOG" id="KOG4648">
    <property type="taxonomic scope" value="Eukaryota"/>
</dbReference>
<feature type="repeat" description="TPR" evidence="1">
    <location>
        <begin position="133"/>
        <end position="166"/>
    </location>
</feature>
<dbReference type="InterPro" id="IPR011990">
    <property type="entry name" value="TPR-like_helical_dom_sf"/>
</dbReference>
<dbReference type="InParanoid" id="D8RB15"/>
<dbReference type="SMART" id="SM00028">
    <property type="entry name" value="TPR"/>
    <property type="match status" value="3"/>
</dbReference>
<dbReference type="AlphaFoldDB" id="D8RB15"/>
<feature type="region of interest" description="Disordered" evidence="2">
    <location>
        <begin position="29"/>
        <end position="65"/>
    </location>
</feature>
<feature type="region of interest" description="Disordered" evidence="2">
    <location>
        <begin position="271"/>
        <end position="292"/>
    </location>
</feature>
<evidence type="ECO:0000313" key="5">
    <source>
        <dbReference type="Proteomes" id="UP000001514"/>
    </source>
</evidence>
<dbReference type="HOGENOM" id="CLU_023272_2_0_1"/>
<evidence type="ECO:0000256" key="1">
    <source>
        <dbReference type="PROSITE-ProRule" id="PRU00339"/>
    </source>
</evidence>
<evidence type="ECO:0000256" key="2">
    <source>
        <dbReference type="SAM" id="MobiDB-lite"/>
    </source>
</evidence>